<dbReference type="InterPro" id="IPR014710">
    <property type="entry name" value="RmlC-like_jellyroll"/>
</dbReference>
<reference evidence="2" key="1">
    <citation type="journal article" date="2014" name="Front. Microbiol.">
        <title>High frequency of phylogenetically diverse reductive dehalogenase-homologous genes in deep subseafloor sedimentary metagenomes.</title>
        <authorList>
            <person name="Kawai M."/>
            <person name="Futagami T."/>
            <person name="Toyoda A."/>
            <person name="Takaki Y."/>
            <person name="Nishi S."/>
            <person name="Hori S."/>
            <person name="Arai W."/>
            <person name="Tsubouchi T."/>
            <person name="Morono Y."/>
            <person name="Uchiyama I."/>
            <person name="Ito T."/>
            <person name="Fujiyama A."/>
            <person name="Inagaki F."/>
            <person name="Takami H."/>
        </authorList>
    </citation>
    <scope>NUCLEOTIDE SEQUENCE</scope>
    <source>
        <strain evidence="2">Expedition CK06-06</strain>
    </source>
</reference>
<feature type="non-terminal residue" evidence="2">
    <location>
        <position position="1"/>
    </location>
</feature>
<dbReference type="PANTHER" id="PTHR36440:SF1">
    <property type="entry name" value="PUTATIVE (AFU_ORTHOLOGUE AFUA_8G07350)-RELATED"/>
    <property type="match status" value="1"/>
</dbReference>
<dbReference type="SUPFAM" id="SSF51182">
    <property type="entry name" value="RmlC-like cupins"/>
    <property type="match status" value="1"/>
</dbReference>
<dbReference type="InterPro" id="IPR053146">
    <property type="entry name" value="QDO-like"/>
</dbReference>
<dbReference type="PANTHER" id="PTHR36440">
    <property type="entry name" value="PUTATIVE (AFU_ORTHOLOGUE AFUA_8G07350)-RELATED"/>
    <property type="match status" value="1"/>
</dbReference>
<accession>X0SAJ2</accession>
<organism evidence="2">
    <name type="scientific">marine sediment metagenome</name>
    <dbReference type="NCBI Taxonomy" id="412755"/>
    <lineage>
        <taxon>unclassified sequences</taxon>
        <taxon>metagenomes</taxon>
        <taxon>ecological metagenomes</taxon>
    </lineage>
</organism>
<dbReference type="AlphaFoldDB" id="X0SAJ2"/>
<gene>
    <name evidence="2" type="ORF">S01H1_16000</name>
</gene>
<evidence type="ECO:0000313" key="2">
    <source>
        <dbReference type="EMBL" id="GAF78053.1"/>
    </source>
</evidence>
<feature type="domain" description="Cupin type-2" evidence="1">
    <location>
        <begin position="26"/>
        <end position="92"/>
    </location>
</feature>
<sequence length="132" mass="14545">VEILGGRLTFKVLSDETGGAYAIIEQTVPPGHGPPLHVHRKETEIFYVAAGTFELQCGEEIHRLNAGSLFVGPRDIPHRFENVGETPGRLVLTVFPGRFANYFLEVAEVPADDEQQMVALLAKYEVELVEGD</sequence>
<dbReference type="InterPro" id="IPR013096">
    <property type="entry name" value="Cupin_2"/>
</dbReference>
<name>X0SAJ2_9ZZZZ</name>
<evidence type="ECO:0000259" key="1">
    <source>
        <dbReference type="Pfam" id="PF07883"/>
    </source>
</evidence>
<dbReference type="InterPro" id="IPR011051">
    <property type="entry name" value="RmlC_Cupin_sf"/>
</dbReference>
<comment type="caution">
    <text evidence="2">The sequence shown here is derived from an EMBL/GenBank/DDBJ whole genome shotgun (WGS) entry which is preliminary data.</text>
</comment>
<proteinExistence type="predicted"/>
<protein>
    <recommendedName>
        <fullName evidence="1">Cupin type-2 domain-containing protein</fullName>
    </recommendedName>
</protein>
<dbReference type="EMBL" id="BARS01008386">
    <property type="protein sequence ID" value="GAF78053.1"/>
    <property type="molecule type" value="Genomic_DNA"/>
</dbReference>
<dbReference type="Gene3D" id="2.60.120.10">
    <property type="entry name" value="Jelly Rolls"/>
    <property type="match status" value="1"/>
</dbReference>
<dbReference type="Pfam" id="PF07883">
    <property type="entry name" value="Cupin_2"/>
    <property type="match status" value="1"/>
</dbReference>